<dbReference type="AlphaFoldDB" id="A0A5J4UZF7"/>
<name>A0A5J4UZF7_9EUKA</name>
<comment type="caution">
    <text evidence="1">The sequence shown here is derived from an EMBL/GenBank/DDBJ whole genome shotgun (WGS) entry which is preliminary data.</text>
</comment>
<accession>A0A5J4UZF7</accession>
<reference evidence="1 2" key="1">
    <citation type="submission" date="2019-03" db="EMBL/GenBank/DDBJ databases">
        <title>Single cell metagenomics reveals metabolic interactions within the superorganism composed of flagellate Streblomastix strix and complex community of Bacteroidetes bacteria on its surface.</title>
        <authorList>
            <person name="Treitli S.C."/>
            <person name="Kolisko M."/>
            <person name="Husnik F."/>
            <person name="Keeling P."/>
            <person name="Hampl V."/>
        </authorList>
    </citation>
    <scope>NUCLEOTIDE SEQUENCE [LARGE SCALE GENOMIC DNA]</scope>
    <source>
        <strain evidence="1">ST1C</strain>
    </source>
</reference>
<proteinExistence type="predicted"/>
<protein>
    <submittedName>
        <fullName evidence="1">Uncharacterized protein</fullName>
    </submittedName>
</protein>
<organism evidence="1 2">
    <name type="scientific">Streblomastix strix</name>
    <dbReference type="NCBI Taxonomy" id="222440"/>
    <lineage>
        <taxon>Eukaryota</taxon>
        <taxon>Metamonada</taxon>
        <taxon>Preaxostyla</taxon>
        <taxon>Oxymonadida</taxon>
        <taxon>Streblomastigidae</taxon>
        <taxon>Streblomastix</taxon>
    </lineage>
</organism>
<dbReference type="EMBL" id="SNRW01011110">
    <property type="protein sequence ID" value="KAA6375614.1"/>
    <property type="molecule type" value="Genomic_DNA"/>
</dbReference>
<sequence>MILLLYSESCIRHQFITKTGFLLIVCWVLEDSSDLLNLLEYYSLLVSSLMGEKGILTQTNCSPHHQSSHLAAAGLPPDSPRFIEQFATVTVQVGTTPVYSISC</sequence>
<gene>
    <name evidence="1" type="ORF">EZS28_028861</name>
</gene>
<evidence type="ECO:0000313" key="2">
    <source>
        <dbReference type="Proteomes" id="UP000324800"/>
    </source>
</evidence>
<evidence type="ECO:0000313" key="1">
    <source>
        <dbReference type="EMBL" id="KAA6375614.1"/>
    </source>
</evidence>
<dbReference type="Proteomes" id="UP000324800">
    <property type="component" value="Unassembled WGS sequence"/>
</dbReference>